<protein>
    <submittedName>
        <fullName evidence="2">Uncharacterized protein</fullName>
    </submittedName>
</protein>
<organism evidence="2 3">
    <name type="scientific">Naegleria lovaniensis</name>
    <name type="common">Amoeba</name>
    <dbReference type="NCBI Taxonomy" id="51637"/>
    <lineage>
        <taxon>Eukaryota</taxon>
        <taxon>Discoba</taxon>
        <taxon>Heterolobosea</taxon>
        <taxon>Tetramitia</taxon>
        <taxon>Eutetramitia</taxon>
        <taxon>Vahlkampfiidae</taxon>
        <taxon>Naegleria</taxon>
    </lineage>
</organism>
<dbReference type="EMBL" id="PYSW02000051">
    <property type="protein sequence ID" value="KAG2373705.1"/>
    <property type="molecule type" value="Genomic_DNA"/>
</dbReference>
<feature type="chain" id="PRO_5041683326" evidence="1">
    <location>
        <begin position="23"/>
        <end position="218"/>
    </location>
</feature>
<name>A0AA88GE16_NAELO</name>
<dbReference type="RefSeq" id="XP_044542879.1">
    <property type="nucleotide sequence ID" value="XM_044687488.1"/>
</dbReference>
<accession>A0AA88GE16</accession>
<sequence length="218" mass="24393">MIIIGTCAILLAIFIPVGIVNSMPPEYCYSTENLKAFQSGDVLVMTRGEDYKMTVSLTNSTNANVTTKVARLKYRSWATPGSVDLMNMDEKGSAVLRNSASLLSDYTYELWECIMSDPSNLVKFGRVVFDYRNNQYVFYNAAGAQVARMTYSSASSSLDERIYQLFNSNGDKFATIIRPSISVFQRTVDYTCTFHLTTNVNMIDFRGVILMIGSISLK</sequence>
<evidence type="ECO:0000313" key="2">
    <source>
        <dbReference type="EMBL" id="KAG2373705.1"/>
    </source>
</evidence>
<dbReference type="AlphaFoldDB" id="A0AA88GE16"/>
<evidence type="ECO:0000256" key="1">
    <source>
        <dbReference type="SAM" id="SignalP"/>
    </source>
</evidence>
<dbReference type="GeneID" id="68104248"/>
<dbReference type="Proteomes" id="UP000816034">
    <property type="component" value="Unassembled WGS sequence"/>
</dbReference>
<comment type="caution">
    <text evidence="2">The sequence shown here is derived from an EMBL/GenBank/DDBJ whole genome shotgun (WGS) entry which is preliminary data.</text>
</comment>
<gene>
    <name evidence="2" type="ORF">C9374_011794</name>
</gene>
<keyword evidence="1" id="KW-0732">Signal</keyword>
<feature type="signal peptide" evidence="1">
    <location>
        <begin position="1"/>
        <end position="22"/>
    </location>
</feature>
<reference evidence="2 3" key="1">
    <citation type="journal article" date="2018" name="BMC Genomics">
        <title>The genome of Naegleria lovaniensis, the basis for a comparative approach to unravel pathogenicity factors of the human pathogenic amoeba N. fowleri.</title>
        <authorList>
            <person name="Liechti N."/>
            <person name="Schurch N."/>
            <person name="Bruggmann R."/>
            <person name="Wittwer M."/>
        </authorList>
    </citation>
    <scope>NUCLEOTIDE SEQUENCE [LARGE SCALE GENOMIC DNA]</scope>
    <source>
        <strain evidence="2 3">ATCC 30569</strain>
    </source>
</reference>
<keyword evidence="3" id="KW-1185">Reference proteome</keyword>
<proteinExistence type="predicted"/>
<evidence type="ECO:0000313" key="3">
    <source>
        <dbReference type="Proteomes" id="UP000816034"/>
    </source>
</evidence>